<name>A0ACD0NM66_9BASI</name>
<protein>
    <submittedName>
        <fullName evidence="1">Winged helix DNA-binding domain-containing protein</fullName>
    </submittedName>
</protein>
<evidence type="ECO:0000313" key="1">
    <source>
        <dbReference type="EMBL" id="PWN46903.1"/>
    </source>
</evidence>
<reference evidence="1 2" key="1">
    <citation type="journal article" date="2018" name="Mol. Biol. Evol.">
        <title>Broad Genomic Sampling Reveals a Smut Pathogenic Ancestry of the Fungal Clade Ustilaginomycotina.</title>
        <authorList>
            <person name="Kijpornyongpan T."/>
            <person name="Mondo S.J."/>
            <person name="Barry K."/>
            <person name="Sandor L."/>
            <person name="Lee J."/>
            <person name="Lipzen A."/>
            <person name="Pangilinan J."/>
            <person name="LaButti K."/>
            <person name="Hainaut M."/>
            <person name="Henrissat B."/>
            <person name="Grigoriev I.V."/>
            <person name="Spatafora J.W."/>
            <person name="Aime M.C."/>
        </authorList>
    </citation>
    <scope>NUCLEOTIDE SEQUENCE [LARGE SCALE GENOMIC DNA]</scope>
    <source>
        <strain evidence="1 2">SA 807</strain>
    </source>
</reference>
<dbReference type="Proteomes" id="UP000245626">
    <property type="component" value="Unassembled WGS sequence"/>
</dbReference>
<organism evidence="1 2">
    <name type="scientific">Violaceomyces palustris</name>
    <dbReference type="NCBI Taxonomy" id="1673888"/>
    <lineage>
        <taxon>Eukaryota</taxon>
        <taxon>Fungi</taxon>
        <taxon>Dikarya</taxon>
        <taxon>Basidiomycota</taxon>
        <taxon>Ustilaginomycotina</taxon>
        <taxon>Ustilaginomycetes</taxon>
        <taxon>Violaceomycetales</taxon>
        <taxon>Violaceomycetaceae</taxon>
        <taxon>Violaceomyces</taxon>
    </lineage>
</organism>
<proteinExistence type="predicted"/>
<keyword evidence="1" id="KW-0238">DNA-binding</keyword>
<dbReference type="EMBL" id="KZ820641">
    <property type="protein sequence ID" value="PWN46903.1"/>
    <property type="molecule type" value="Genomic_DNA"/>
</dbReference>
<gene>
    <name evidence="1" type="ORF">IE53DRAFT_303624</name>
</gene>
<keyword evidence="2" id="KW-1185">Reference proteome</keyword>
<evidence type="ECO:0000313" key="2">
    <source>
        <dbReference type="Proteomes" id="UP000245626"/>
    </source>
</evidence>
<feature type="non-terminal residue" evidence="1">
    <location>
        <position position="1"/>
    </location>
</feature>
<accession>A0ACD0NM66</accession>
<feature type="non-terminal residue" evidence="1">
    <location>
        <position position="71"/>
    </location>
</feature>
<sequence>PPYSYSSLIAQAISSSPEGRMTLREIYTWISNTYPGLYAMDGPESQGWQNTVRHNLSLNKSFVKVARTAQD</sequence>